<dbReference type="EMBL" id="JAUSRL010000002">
    <property type="protein sequence ID" value="MDP9959150.1"/>
    <property type="molecule type" value="Genomic_DNA"/>
</dbReference>
<dbReference type="Proteomes" id="UP001235513">
    <property type="component" value="Unassembled WGS sequence"/>
</dbReference>
<proteinExistence type="predicted"/>
<name>A0ABT9SI88_9FLAO</name>
<sequence>MRKIYISLTLIQFSIAFSQQYLDKVQIKSPQSYAFEKYGNVPINLYTGTLDLKIPIYSIPTSEGKNIDVFVSYDSSGFLPHKKSDFAGMGWSMLAGGRITRTLNRFPDEYQGNPTWTGTSPFDSGVDFHGFLTGVRLNAYTNAQVYDLNSGAGGITGLDWRLGTVDNGYEGEPDIFNFNAMGLSGKFVIGNDGNVLVESEDPNIKVDLSGMVSYGGKEFCKPPNQTIIITDGQGNKYYFGGDFSKYEISYSLPQPGMSKNNWFKGFPYISSFSLSKVEFTNGQTVTFGYVQDTLNSTFCSLATSSSNVVANAKLMNFEGYYQDGARIDDWQNCPSGLTGCGSAISSTSILSENFVLTKRSLLESITYGTHQVKVNYKDTGYPIRHYEGGSAVLLFNEYVIDNIQLFDNSHLIQNNVFTYEDLGGTNKRPFLKNITDPVSNKVYGFEYYNTDNLPKYVTKGIDHWGYWNGNDNNQNLAPYDTYNAITGDYTLNNTFRDPNVQKYNVGLLSKIIYPTKGYSIFEYEAPYYGQRVERTSVSAFLPTLMNNGGAIGGARIKKQYDYSENGGIINNKEYRYTTTLNGTTSSGILMNWPRYIYYIEFNTPTAYQKLMIRSSSNVQQNSLDGYNVGYQKVYEINVGKGITEYNFTSYVDYPDIITPDAGNLREYNNMASPSPLNLYKNFKNLYGTDRTILRGKLKTKTIYSEGSTSPLSMTEFTYNDNIDYNPNNTKDNNNYVSFNHLSGAWVQGYKKYLNSSAIKKKVVTDFLNGVPVQTITDYFHDSSKHLNRTKENITTADNTIISQNYSYAQDVSNSLMGSRNMTGIPVITEIKKNNKTIVKTETVYPASLPTAQSGNLVLPLSVQSYDLQTNSASTEVIYNKYDSKGNLQQYTTKDGIPVSIIWGYNNTQPIAKIAGATYSQVESLISDIVTASEKDANPALYNLQPEEAETQLINKLDIFRTYSGLSDYSITTYTYDPLIGVRSITPPSGIKEFYKYDTANRLEKVIDVNGKVLKEFKYNYKN</sequence>
<gene>
    <name evidence="1" type="ORF">J2T04_001029</name>
</gene>
<reference evidence="1 2" key="1">
    <citation type="submission" date="2023-07" db="EMBL/GenBank/DDBJ databases">
        <title>Sorghum-associated microbial communities from plants grown in Nebraska, USA.</title>
        <authorList>
            <person name="Schachtman D."/>
        </authorList>
    </citation>
    <scope>NUCLEOTIDE SEQUENCE [LARGE SCALE GENOMIC DNA]</scope>
    <source>
        <strain evidence="1 2">CC351</strain>
    </source>
</reference>
<organism evidence="1 2">
    <name type="scientific">Chryseobacterium lathyri</name>
    <dbReference type="NCBI Taxonomy" id="395933"/>
    <lineage>
        <taxon>Bacteria</taxon>
        <taxon>Pseudomonadati</taxon>
        <taxon>Bacteroidota</taxon>
        <taxon>Flavobacteriia</taxon>
        <taxon>Flavobacteriales</taxon>
        <taxon>Weeksellaceae</taxon>
        <taxon>Chryseobacterium group</taxon>
        <taxon>Chryseobacterium</taxon>
    </lineage>
</organism>
<keyword evidence="2" id="KW-1185">Reference proteome</keyword>
<protein>
    <recommendedName>
        <fullName evidence="3">YD repeat-containing protein</fullName>
    </recommendedName>
</protein>
<accession>A0ABT9SI88</accession>
<evidence type="ECO:0008006" key="3">
    <source>
        <dbReference type="Google" id="ProtNLM"/>
    </source>
</evidence>
<comment type="caution">
    <text evidence="1">The sequence shown here is derived from an EMBL/GenBank/DDBJ whole genome shotgun (WGS) entry which is preliminary data.</text>
</comment>
<dbReference type="RefSeq" id="WP_306841762.1">
    <property type="nucleotide sequence ID" value="NZ_JAUSRL010000002.1"/>
</dbReference>
<evidence type="ECO:0000313" key="1">
    <source>
        <dbReference type="EMBL" id="MDP9959150.1"/>
    </source>
</evidence>
<evidence type="ECO:0000313" key="2">
    <source>
        <dbReference type="Proteomes" id="UP001235513"/>
    </source>
</evidence>